<dbReference type="AlphaFoldDB" id="A0A4R4KLA9"/>
<accession>A0A4R4KLA9</accession>
<evidence type="ECO:0000313" key="2">
    <source>
        <dbReference type="Proteomes" id="UP000295706"/>
    </source>
</evidence>
<dbReference type="OrthoDB" id="982482at2"/>
<comment type="caution">
    <text evidence="1">The sequence shown here is derived from an EMBL/GenBank/DDBJ whole genome shotgun (WGS) entry which is preliminary data.</text>
</comment>
<sequence length="161" mass="18749">MNIFRLAALTSVLCFCLSCDSTTLYKAYEDIDEGQWFLDKKYTFSFEVNDTTQQYNLYYLIRNGQQYPYYNLYINREMTGPDGPWMTPRLDEVYLSDEKTGKPLGSGLGDLFDHKIIFMRKYQFPKTGTYTLTFSQAMRQNPLPFVLGIGLSVEKVESEQP</sequence>
<evidence type="ECO:0000313" key="1">
    <source>
        <dbReference type="EMBL" id="TDB69130.1"/>
    </source>
</evidence>
<dbReference type="Pfam" id="PF14109">
    <property type="entry name" value="GldH_lipo"/>
    <property type="match status" value="1"/>
</dbReference>
<dbReference type="NCBIfam" id="TIGR03511">
    <property type="entry name" value="GldH_lipo"/>
    <property type="match status" value="1"/>
</dbReference>
<keyword evidence="1" id="KW-0449">Lipoprotein</keyword>
<gene>
    <name evidence="1" type="primary">gldH</name>
    <name evidence="1" type="ORF">EZE20_01990</name>
</gene>
<proteinExistence type="predicted"/>
<name>A0A4R4KLA9_9BACT</name>
<dbReference type="RefSeq" id="WP_132113919.1">
    <property type="nucleotide sequence ID" value="NZ_SMJU01000001.1"/>
</dbReference>
<keyword evidence="2" id="KW-1185">Reference proteome</keyword>
<dbReference type="Proteomes" id="UP000295706">
    <property type="component" value="Unassembled WGS sequence"/>
</dbReference>
<dbReference type="EMBL" id="SMJU01000001">
    <property type="protein sequence ID" value="TDB69130.1"/>
    <property type="molecule type" value="Genomic_DNA"/>
</dbReference>
<dbReference type="InterPro" id="IPR020018">
    <property type="entry name" value="Motility-assoc_lipoprot_GldH"/>
</dbReference>
<protein>
    <submittedName>
        <fullName evidence="1">Gliding motility lipoprotein GldH</fullName>
    </submittedName>
</protein>
<organism evidence="1 2">
    <name type="scientific">Arundinibacter roseus</name>
    <dbReference type="NCBI Taxonomy" id="2070510"/>
    <lineage>
        <taxon>Bacteria</taxon>
        <taxon>Pseudomonadati</taxon>
        <taxon>Bacteroidota</taxon>
        <taxon>Cytophagia</taxon>
        <taxon>Cytophagales</taxon>
        <taxon>Spirosomataceae</taxon>
        <taxon>Arundinibacter</taxon>
    </lineage>
</organism>
<reference evidence="1 2" key="1">
    <citation type="submission" date="2019-02" db="EMBL/GenBank/DDBJ databases">
        <title>Arundinibacter roseus gen. nov., sp. nov., a new member of the family Cytophagaceae.</title>
        <authorList>
            <person name="Szuroczki S."/>
            <person name="Khayer B."/>
            <person name="Sproer C."/>
            <person name="Toumi M."/>
            <person name="Szabo A."/>
            <person name="Felfoldi T."/>
            <person name="Schumann P."/>
            <person name="Toth E."/>
        </authorList>
    </citation>
    <scope>NUCLEOTIDE SEQUENCE [LARGE SCALE GENOMIC DNA]</scope>
    <source>
        <strain evidence="1 2">DMA-k-7a</strain>
    </source>
</reference>